<evidence type="ECO:0000313" key="3">
    <source>
        <dbReference type="EMBL" id="MEO1769257.1"/>
    </source>
</evidence>
<dbReference type="SUPFAM" id="SSF47413">
    <property type="entry name" value="lambda repressor-like DNA-binding domains"/>
    <property type="match status" value="1"/>
</dbReference>
<reference evidence="3 4" key="1">
    <citation type="submission" date="2024-02" db="EMBL/GenBank/DDBJ databases">
        <title>The Genome Sequence of Enterococcus sp. DIV0159.</title>
        <authorList>
            <person name="Earl A."/>
            <person name="Manson A."/>
            <person name="Gilmore M."/>
            <person name="Sanders J."/>
            <person name="Shea T."/>
            <person name="Howe W."/>
            <person name="Livny J."/>
            <person name="Cuomo C."/>
            <person name="Neafsey D."/>
            <person name="Birren B."/>
        </authorList>
    </citation>
    <scope>NUCLEOTIDE SEQUENCE [LARGE SCALE GENOMIC DNA]</scope>
    <source>
        <strain evidence="3 4">665A</strain>
    </source>
</reference>
<protein>
    <recommendedName>
        <fullName evidence="2">HTH cro/C1-type domain-containing protein</fullName>
    </recommendedName>
</protein>
<dbReference type="Gene3D" id="1.10.260.40">
    <property type="entry name" value="lambda repressor-like DNA-binding domains"/>
    <property type="match status" value="1"/>
</dbReference>
<proteinExistence type="predicted"/>
<dbReference type="InterPro" id="IPR050807">
    <property type="entry name" value="TransReg_Diox_bact_type"/>
</dbReference>
<dbReference type="Proteomes" id="UP000664357">
    <property type="component" value="Unassembled WGS sequence"/>
</dbReference>
<dbReference type="PANTHER" id="PTHR46797">
    <property type="entry name" value="HTH-TYPE TRANSCRIPTIONAL REGULATOR"/>
    <property type="match status" value="1"/>
</dbReference>
<dbReference type="SMART" id="SM00530">
    <property type="entry name" value="HTH_XRE"/>
    <property type="match status" value="1"/>
</dbReference>
<keyword evidence="4" id="KW-1185">Reference proteome</keyword>
<gene>
    <name evidence="3" type="ORF">JZO67_001208</name>
</gene>
<dbReference type="InterPro" id="IPR001387">
    <property type="entry name" value="Cro/C1-type_HTH"/>
</dbReference>
<accession>A0ABV0EN37</accession>
<dbReference type="Pfam" id="PF01381">
    <property type="entry name" value="HTH_3"/>
    <property type="match status" value="1"/>
</dbReference>
<dbReference type="CDD" id="cd00093">
    <property type="entry name" value="HTH_XRE"/>
    <property type="match status" value="1"/>
</dbReference>
<sequence length="105" mass="11764">MDFGKKLKDLRESKGLGVNQLALKSGVSASNISRFENGQRKGPTLETVKKLSKALGVSISYFDDDQLKPAELIAAHIDEDIIEEQIEDIINYIEFIKQKNAQNKE</sequence>
<dbReference type="EMBL" id="JAFREL020000001">
    <property type="protein sequence ID" value="MEO1769257.1"/>
    <property type="molecule type" value="Genomic_DNA"/>
</dbReference>
<keyword evidence="1" id="KW-0238">DNA-binding</keyword>
<evidence type="ECO:0000256" key="1">
    <source>
        <dbReference type="ARBA" id="ARBA00023125"/>
    </source>
</evidence>
<evidence type="ECO:0000259" key="2">
    <source>
        <dbReference type="PROSITE" id="PS50943"/>
    </source>
</evidence>
<dbReference type="PROSITE" id="PS50943">
    <property type="entry name" value="HTH_CROC1"/>
    <property type="match status" value="1"/>
</dbReference>
<evidence type="ECO:0000313" key="4">
    <source>
        <dbReference type="Proteomes" id="UP000664357"/>
    </source>
</evidence>
<comment type="caution">
    <text evidence="3">The sequence shown here is derived from an EMBL/GenBank/DDBJ whole genome shotgun (WGS) entry which is preliminary data.</text>
</comment>
<dbReference type="RefSeq" id="WP_207701354.1">
    <property type="nucleotide sequence ID" value="NZ_JAFREL020000001.1"/>
</dbReference>
<name>A0ABV0EN37_9ENTE</name>
<dbReference type="PANTHER" id="PTHR46797:SF1">
    <property type="entry name" value="METHYLPHOSPHONATE SYNTHASE"/>
    <property type="match status" value="1"/>
</dbReference>
<dbReference type="InterPro" id="IPR010982">
    <property type="entry name" value="Lambda_DNA-bd_dom_sf"/>
</dbReference>
<feature type="domain" description="HTH cro/C1-type" evidence="2">
    <location>
        <begin position="7"/>
        <end position="62"/>
    </location>
</feature>
<organism evidence="3 4">
    <name type="scientific">Candidatus Enterococcus ferrettii</name>
    <dbReference type="NCBI Taxonomy" id="2815324"/>
    <lineage>
        <taxon>Bacteria</taxon>
        <taxon>Bacillati</taxon>
        <taxon>Bacillota</taxon>
        <taxon>Bacilli</taxon>
        <taxon>Lactobacillales</taxon>
        <taxon>Enterococcaceae</taxon>
        <taxon>Enterococcus</taxon>
    </lineage>
</organism>